<dbReference type="EMBL" id="CP003630">
    <property type="protein sequence ID" value="AFZ16606.1"/>
    <property type="molecule type" value="Genomic_DNA"/>
</dbReference>
<evidence type="ECO:0000313" key="2">
    <source>
        <dbReference type="Proteomes" id="UP000010471"/>
    </source>
</evidence>
<protein>
    <submittedName>
        <fullName evidence="1">Uncharacterized protein</fullName>
    </submittedName>
</protein>
<keyword evidence="2" id="KW-1185">Reference proteome</keyword>
<dbReference type="Proteomes" id="UP000010471">
    <property type="component" value="Chromosome"/>
</dbReference>
<evidence type="ECO:0000313" key="1">
    <source>
        <dbReference type="EMBL" id="AFZ16606.1"/>
    </source>
</evidence>
<accession>K9W9Y0</accession>
<proteinExistence type="predicted"/>
<dbReference type="HOGENOM" id="CLU_2862835_0_0_3"/>
<sequence length="64" mass="7525">MNSTAPLRTEHTSQHEFLNSANFPKVNTMKYALHQSSFEIEGIPNILSHNHNLKRKYQNRSRFI</sequence>
<organism evidence="1 2">
    <name type="scientific">Allocoleopsis franciscana PCC 7113</name>
    <dbReference type="NCBI Taxonomy" id="1173027"/>
    <lineage>
        <taxon>Bacteria</taxon>
        <taxon>Bacillati</taxon>
        <taxon>Cyanobacteriota</taxon>
        <taxon>Cyanophyceae</taxon>
        <taxon>Coleofasciculales</taxon>
        <taxon>Coleofasciculaceae</taxon>
        <taxon>Allocoleopsis</taxon>
        <taxon>Allocoleopsis franciscana</taxon>
    </lineage>
</organism>
<dbReference type="KEGG" id="mic:Mic7113_0693"/>
<reference evidence="1 2" key="1">
    <citation type="submission" date="2012-06" db="EMBL/GenBank/DDBJ databases">
        <title>Finished chromosome of genome of Microcoleus sp. PCC 7113.</title>
        <authorList>
            <consortium name="US DOE Joint Genome Institute"/>
            <person name="Gugger M."/>
            <person name="Coursin T."/>
            <person name="Rippka R."/>
            <person name="Tandeau De Marsac N."/>
            <person name="Huntemann M."/>
            <person name="Wei C.-L."/>
            <person name="Han J."/>
            <person name="Detter J.C."/>
            <person name="Han C."/>
            <person name="Tapia R."/>
            <person name="Chen A."/>
            <person name="Kyrpides N."/>
            <person name="Mavromatis K."/>
            <person name="Markowitz V."/>
            <person name="Szeto E."/>
            <person name="Ivanova N."/>
            <person name="Pagani I."/>
            <person name="Pati A."/>
            <person name="Goodwin L."/>
            <person name="Nordberg H.P."/>
            <person name="Cantor M.N."/>
            <person name="Hua S.X."/>
            <person name="Woyke T."/>
            <person name="Kerfeld C.A."/>
        </authorList>
    </citation>
    <scope>NUCLEOTIDE SEQUENCE [LARGE SCALE GENOMIC DNA]</scope>
    <source>
        <strain evidence="1 2">PCC 7113</strain>
    </source>
</reference>
<gene>
    <name evidence="1" type="ORF">Mic7113_0693</name>
</gene>
<name>K9W9Y0_9CYAN</name>
<dbReference type="AlphaFoldDB" id="K9W9Y0"/>